<evidence type="ECO:0000313" key="2">
    <source>
        <dbReference type="EMBL" id="MBS3680545.1"/>
    </source>
</evidence>
<organism evidence="2 3">
    <name type="scientific">Ornithinibacillus massiliensis</name>
    <dbReference type="NCBI Taxonomy" id="1944633"/>
    <lineage>
        <taxon>Bacteria</taxon>
        <taxon>Bacillati</taxon>
        <taxon>Bacillota</taxon>
        <taxon>Bacilli</taxon>
        <taxon>Bacillales</taxon>
        <taxon>Bacillaceae</taxon>
        <taxon>Ornithinibacillus</taxon>
    </lineage>
</organism>
<dbReference type="RefSeq" id="WP_211741748.1">
    <property type="nucleotide sequence ID" value="NZ_JAGXBY010000003.1"/>
</dbReference>
<proteinExistence type="predicted"/>
<evidence type="ECO:0000256" key="1">
    <source>
        <dbReference type="SAM" id="Phobius"/>
    </source>
</evidence>
<accession>A0ABS5MDZ0</accession>
<comment type="caution">
    <text evidence="2">The sequence shown here is derived from an EMBL/GenBank/DDBJ whole genome shotgun (WGS) entry which is preliminary data.</text>
</comment>
<feature type="transmembrane region" description="Helical" evidence="1">
    <location>
        <begin position="54"/>
        <end position="71"/>
    </location>
</feature>
<evidence type="ECO:0000313" key="3">
    <source>
        <dbReference type="Proteomes" id="UP000681870"/>
    </source>
</evidence>
<dbReference type="InterPro" id="IPR019235">
    <property type="entry name" value="DUF2178_TM"/>
</dbReference>
<keyword evidence="1" id="KW-1133">Transmembrane helix</keyword>
<keyword evidence="1" id="KW-0472">Membrane</keyword>
<reference evidence="2 3" key="1">
    <citation type="submission" date="2021-05" db="EMBL/GenBank/DDBJ databases">
        <title>Ornithinibacillus massiliensis sp. nov.</title>
        <authorList>
            <person name="Iwaza R."/>
            <person name="Lagier J.-C."/>
            <person name="Raoult D."/>
        </authorList>
    </citation>
    <scope>NUCLEOTIDE SEQUENCE [LARGE SCALE GENOMIC DNA]</scope>
    <source>
        <strain evidence="2 3">Marseille-P3601</strain>
    </source>
</reference>
<protein>
    <recommendedName>
        <fullName evidence="4">DUF2178 domain-containing protein</fullName>
    </recommendedName>
</protein>
<dbReference type="Proteomes" id="UP000681870">
    <property type="component" value="Unassembled WGS sequence"/>
</dbReference>
<name>A0ABS5MDZ0_9BACI</name>
<keyword evidence="3" id="KW-1185">Reference proteome</keyword>
<feature type="transmembrane region" description="Helical" evidence="1">
    <location>
        <begin position="6"/>
        <end position="27"/>
    </location>
</feature>
<keyword evidence="1" id="KW-0812">Transmembrane</keyword>
<feature type="transmembrane region" description="Helical" evidence="1">
    <location>
        <begin position="77"/>
        <end position="99"/>
    </location>
</feature>
<evidence type="ECO:0008006" key="4">
    <source>
        <dbReference type="Google" id="ProtNLM"/>
    </source>
</evidence>
<gene>
    <name evidence="2" type="ORF">KGF86_09985</name>
</gene>
<dbReference type="EMBL" id="JAGXBY010000003">
    <property type="protein sequence ID" value="MBS3680545.1"/>
    <property type="molecule type" value="Genomic_DNA"/>
</dbReference>
<dbReference type="Pfam" id="PF09946">
    <property type="entry name" value="DUF2178"/>
    <property type="match status" value="1"/>
</dbReference>
<sequence>MLGELENPWVIIMLLGTFIWLLIAYLIQGRIRKQAHYDDERNQYETNRAKAKSWDIMFIIMIISIPIVLIVEGVSFSYFFLMGVFFLHTLSVGGSALYYHFKNS</sequence>